<dbReference type="EMBL" id="AEAH01004179">
    <property type="protein sequence ID" value="EGH35894.1"/>
    <property type="molecule type" value="Genomic_DNA"/>
</dbReference>
<proteinExistence type="predicted"/>
<evidence type="ECO:0000313" key="1">
    <source>
        <dbReference type="EMBL" id="EGH35894.1"/>
    </source>
</evidence>
<organism evidence="1 2">
    <name type="scientific">Pseudomonas syringae pv. japonica str. M301072</name>
    <dbReference type="NCBI Taxonomy" id="629262"/>
    <lineage>
        <taxon>Bacteria</taxon>
        <taxon>Pseudomonadati</taxon>
        <taxon>Pseudomonadota</taxon>
        <taxon>Gammaproteobacteria</taxon>
        <taxon>Pseudomonadales</taxon>
        <taxon>Pseudomonadaceae</taxon>
        <taxon>Pseudomonas</taxon>
        <taxon>Pseudomonas syringae</taxon>
    </lineage>
</organism>
<feature type="non-terminal residue" evidence="1">
    <location>
        <position position="37"/>
    </location>
</feature>
<protein>
    <submittedName>
        <fullName evidence="1">Regulatory protein, LysR:LysR, substrate-binding</fullName>
    </submittedName>
</protein>
<dbReference type="Proteomes" id="UP000004471">
    <property type="component" value="Unassembled WGS sequence"/>
</dbReference>
<accession>F3G0A2</accession>
<dbReference type="Gene3D" id="3.40.190.10">
    <property type="entry name" value="Periplasmic binding protein-like II"/>
    <property type="match status" value="1"/>
</dbReference>
<sequence>RVAASDYATTALIWPSLGRLRSSAPGTRLALLNKHPV</sequence>
<reference evidence="1 2" key="1">
    <citation type="journal article" date="2011" name="PLoS Pathog.">
        <title>Dynamic evolution of pathogenicity revealed by sequencing and comparative genomics of 19 Pseudomonas syringae isolates.</title>
        <authorList>
            <person name="Baltrus D.A."/>
            <person name="Nishimura M.T."/>
            <person name="Romanchuk A."/>
            <person name="Chang J.H."/>
            <person name="Mukhtar M.S."/>
            <person name="Cherkis K."/>
            <person name="Roach J."/>
            <person name="Grant S.R."/>
            <person name="Jones C.D."/>
            <person name="Dangl J.L."/>
        </authorList>
    </citation>
    <scope>NUCLEOTIDE SEQUENCE [LARGE SCALE GENOMIC DNA]</scope>
    <source>
        <strain evidence="2">M301072PT</strain>
    </source>
</reference>
<evidence type="ECO:0000313" key="2">
    <source>
        <dbReference type="Proteomes" id="UP000004471"/>
    </source>
</evidence>
<name>F3G0A2_PSESX</name>
<comment type="caution">
    <text evidence="1">The sequence shown here is derived from an EMBL/GenBank/DDBJ whole genome shotgun (WGS) entry which is preliminary data.</text>
</comment>
<gene>
    <name evidence="1" type="ORF">PSYJA_45356</name>
</gene>
<feature type="non-terminal residue" evidence="1">
    <location>
        <position position="1"/>
    </location>
</feature>
<dbReference type="AlphaFoldDB" id="F3G0A2"/>